<evidence type="ECO:0000313" key="2">
    <source>
        <dbReference type="EMBL" id="CAJ1504381.1"/>
    </source>
</evidence>
<accession>A0ABM9LTF4</accession>
<protein>
    <submittedName>
        <fullName evidence="2">GAP family protein</fullName>
    </submittedName>
</protein>
<dbReference type="Proteomes" id="UP001190465">
    <property type="component" value="Chromosome"/>
</dbReference>
<feature type="transmembrane region" description="Helical" evidence="1">
    <location>
        <begin position="69"/>
        <end position="90"/>
    </location>
</feature>
<organism evidence="2 3">
    <name type="scientific">[Mycobacterium] burgundiense</name>
    <dbReference type="NCBI Taxonomy" id="3064286"/>
    <lineage>
        <taxon>Bacteria</taxon>
        <taxon>Bacillati</taxon>
        <taxon>Actinomycetota</taxon>
        <taxon>Actinomycetes</taxon>
        <taxon>Mycobacteriales</taxon>
        <taxon>Mycobacteriaceae</taxon>
        <taxon>Mycolicibacterium</taxon>
    </lineage>
</organism>
<dbReference type="RefSeq" id="WP_308478124.1">
    <property type="nucleotide sequence ID" value="NZ_OY726397.1"/>
</dbReference>
<keyword evidence="1" id="KW-0472">Membrane</keyword>
<feature type="transmembrane region" description="Helical" evidence="1">
    <location>
        <begin position="174"/>
        <end position="197"/>
    </location>
</feature>
<dbReference type="InterPro" id="IPR021315">
    <property type="entry name" value="Gap/Sap"/>
</dbReference>
<dbReference type="EMBL" id="OY726397">
    <property type="protein sequence ID" value="CAJ1504381.1"/>
    <property type="molecule type" value="Genomic_DNA"/>
</dbReference>
<feature type="transmembrane region" description="Helical" evidence="1">
    <location>
        <begin position="33"/>
        <end position="57"/>
    </location>
</feature>
<sequence length="239" mass="24532">MWTAVVVMAVAVIFEPIRIGLGVLMLNRPRPLLQLAVFLCGGFAMGIGVGLAVLFLLRTTPLAGTDTVSVAGVQIAVGIAVLLVAAWIAVARVRPAPVPQPAIALAGNGTGPAPVAAVAANDRSVRGWVRRTLTGDSLWVAWVAGMGTALPSANYLGAMAVILASDAAAPAQALALVLFNVVAFTLVELPLLSYLVAPQRTLGVMAALHTWLATRPRRDIALLVAASGCVVLVLGLAQL</sequence>
<feature type="transmembrane region" description="Helical" evidence="1">
    <location>
        <begin position="139"/>
        <end position="162"/>
    </location>
</feature>
<name>A0ABM9LTF4_9MYCO</name>
<gene>
    <name evidence="2" type="ORF">MU0053_002671</name>
</gene>
<keyword evidence="1" id="KW-1133">Transmembrane helix</keyword>
<evidence type="ECO:0000313" key="3">
    <source>
        <dbReference type="Proteomes" id="UP001190465"/>
    </source>
</evidence>
<proteinExistence type="predicted"/>
<feature type="transmembrane region" description="Helical" evidence="1">
    <location>
        <begin position="6"/>
        <end position="26"/>
    </location>
</feature>
<keyword evidence="1" id="KW-0812">Transmembrane</keyword>
<feature type="transmembrane region" description="Helical" evidence="1">
    <location>
        <begin position="218"/>
        <end position="237"/>
    </location>
</feature>
<evidence type="ECO:0000256" key="1">
    <source>
        <dbReference type="SAM" id="Phobius"/>
    </source>
</evidence>
<dbReference type="Pfam" id="PF11139">
    <property type="entry name" value="SfLAP"/>
    <property type="match status" value="1"/>
</dbReference>
<keyword evidence="3" id="KW-1185">Reference proteome</keyword>
<reference evidence="2 3" key="1">
    <citation type="submission" date="2023-08" db="EMBL/GenBank/DDBJ databases">
        <authorList>
            <person name="Folkvardsen B D."/>
            <person name="Norman A."/>
        </authorList>
    </citation>
    <scope>NUCLEOTIDE SEQUENCE [LARGE SCALE GENOMIC DNA]</scope>
    <source>
        <strain evidence="2 3">Mu0053</strain>
    </source>
</reference>